<evidence type="ECO:0000256" key="1">
    <source>
        <dbReference type="SAM" id="SignalP"/>
    </source>
</evidence>
<evidence type="ECO:0000313" key="3">
    <source>
        <dbReference type="Proteomes" id="UP000001307"/>
    </source>
</evidence>
<sequence length="146" mass="16955">MKLFVATFVVASALTEGSAADRQWNDLQDRRAAFGVKLREMDLDRFADRFDEYVEKGVSKINLNRIGVEECANVWGLDFEEEDDFNPETATPCEYARKVGRSYLRYAQKFLCLDGYQRDGAMKKRITRRFNKVILFAKSQKICTEE</sequence>
<dbReference type="EMBL" id="FN653023">
    <property type="protein sequence ID" value="CBY18009.1"/>
    <property type="molecule type" value="Genomic_DNA"/>
</dbReference>
<keyword evidence="1" id="KW-0732">Signal</keyword>
<dbReference type="AlphaFoldDB" id="E4X306"/>
<gene>
    <name evidence="2" type="ORF">GSOID_T00017639001</name>
</gene>
<reference evidence="2" key="1">
    <citation type="journal article" date="2010" name="Science">
        <title>Plasticity of animal genome architecture unmasked by rapid evolution of a pelagic tunicate.</title>
        <authorList>
            <person name="Denoeud F."/>
            <person name="Henriet S."/>
            <person name="Mungpakdee S."/>
            <person name="Aury J.M."/>
            <person name="Da Silva C."/>
            <person name="Brinkmann H."/>
            <person name="Mikhaleva J."/>
            <person name="Olsen L.C."/>
            <person name="Jubin C."/>
            <person name="Canestro C."/>
            <person name="Bouquet J.M."/>
            <person name="Danks G."/>
            <person name="Poulain J."/>
            <person name="Campsteijn C."/>
            <person name="Adamski M."/>
            <person name="Cross I."/>
            <person name="Yadetie F."/>
            <person name="Muffato M."/>
            <person name="Louis A."/>
            <person name="Butcher S."/>
            <person name="Tsagkogeorga G."/>
            <person name="Konrad A."/>
            <person name="Singh S."/>
            <person name="Jensen M.F."/>
            <person name="Cong E.H."/>
            <person name="Eikeseth-Otteraa H."/>
            <person name="Noel B."/>
            <person name="Anthouard V."/>
            <person name="Porcel B.M."/>
            <person name="Kachouri-Lafond R."/>
            <person name="Nishino A."/>
            <person name="Ugolini M."/>
            <person name="Chourrout P."/>
            <person name="Nishida H."/>
            <person name="Aasland R."/>
            <person name="Huzurbazar S."/>
            <person name="Westhof E."/>
            <person name="Delsuc F."/>
            <person name="Lehrach H."/>
            <person name="Reinhardt R."/>
            <person name="Weissenbach J."/>
            <person name="Roy S.W."/>
            <person name="Artiguenave F."/>
            <person name="Postlethwait J.H."/>
            <person name="Manak J.R."/>
            <person name="Thompson E.M."/>
            <person name="Jaillon O."/>
            <person name="Du Pasquier L."/>
            <person name="Boudinot P."/>
            <person name="Liberles D.A."/>
            <person name="Volff J.N."/>
            <person name="Philippe H."/>
            <person name="Lenhard B."/>
            <person name="Roest Crollius H."/>
            <person name="Wincker P."/>
            <person name="Chourrout D."/>
        </authorList>
    </citation>
    <scope>NUCLEOTIDE SEQUENCE [LARGE SCALE GENOMIC DNA]</scope>
</reference>
<dbReference type="OrthoDB" id="10321871at2759"/>
<proteinExistence type="predicted"/>
<feature type="chain" id="PRO_5003192574" evidence="1">
    <location>
        <begin position="21"/>
        <end position="146"/>
    </location>
</feature>
<evidence type="ECO:0000313" key="2">
    <source>
        <dbReference type="EMBL" id="CBY18009.1"/>
    </source>
</evidence>
<protein>
    <submittedName>
        <fullName evidence="2">Uncharacterized protein</fullName>
    </submittedName>
</protein>
<dbReference type="InParanoid" id="E4X306"/>
<dbReference type="Proteomes" id="UP000001307">
    <property type="component" value="Unassembled WGS sequence"/>
</dbReference>
<feature type="signal peptide" evidence="1">
    <location>
        <begin position="1"/>
        <end position="20"/>
    </location>
</feature>
<accession>E4X306</accession>
<name>E4X306_OIKDI</name>
<organism evidence="2">
    <name type="scientific">Oikopleura dioica</name>
    <name type="common">Tunicate</name>
    <dbReference type="NCBI Taxonomy" id="34765"/>
    <lineage>
        <taxon>Eukaryota</taxon>
        <taxon>Metazoa</taxon>
        <taxon>Chordata</taxon>
        <taxon>Tunicata</taxon>
        <taxon>Appendicularia</taxon>
        <taxon>Copelata</taxon>
        <taxon>Oikopleuridae</taxon>
        <taxon>Oikopleura</taxon>
    </lineage>
</organism>
<keyword evidence="3" id="KW-1185">Reference proteome</keyword>